<evidence type="ECO:0000313" key="3">
    <source>
        <dbReference type="Proteomes" id="UP001610335"/>
    </source>
</evidence>
<accession>A0ABR4IF98</accession>
<evidence type="ECO:0000256" key="1">
    <source>
        <dbReference type="SAM" id="MobiDB-lite"/>
    </source>
</evidence>
<keyword evidence="3" id="KW-1185">Reference proteome</keyword>
<reference evidence="2 3" key="1">
    <citation type="submission" date="2024-07" db="EMBL/GenBank/DDBJ databases">
        <title>Section-level genome sequencing and comparative genomics of Aspergillus sections Usti and Cavernicolus.</title>
        <authorList>
            <consortium name="Lawrence Berkeley National Laboratory"/>
            <person name="Nybo J.L."/>
            <person name="Vesth T.C."/>
            <person name="Theobald S."/>
            <person name="Frisvad J.C."/>
            <person name="Larsen T.O."/>
            <person name="Kjaerboelling I."/>
            <person name="Rothschild-Mancinelli K."/>
            <person name="Lyhne E.K."/>
            <person name="Kogle M.E."/>
            <person name="Barry K."/>
            <person name="Clum A."/>
            <person name="Na H."/>
            <person name="Ledsgaard L."/>
            <person name="Lin J."/>
            <person name="Lipzen A."/>
            <person name="Kuo A."/>
            <person name="Riley R."/>
            <person name="Mondo S."/>
            <person name="LaButti K."/>
            <person name="Haridas S."/>
            <person name="Pangalinan J."/>
            <person name="Salamov A.A."/>
            <person name="Simmons B.A."/>
            <person name="Magnuson J.K."/>
            <person name="Chen J."/>
            <person name="Drula E."/>
            <person name="Henrissat B."/>
            <person name="Wiebenga A."/>
            <person name="Lubbers R.J."/>
            <person name="Gomes A.C."/>
            <person name="Makela M.R."/>
            <person name="Stajich J."/>
            <person name="Grigoriev I.V."/>
            <person name="Mortensen U.H."/>
            <person name="De vries R.P."/>
            <person name="Baker S.E."/>
            <person name="Andersen M.R."/>
        </authorList>
    </citation>
    <scope>NUCLEOTIDE SEQUENCE [LARGE SCALE GENOMIC DNA]</scope>
    <source>
        <strain evidence="2 3">CBS 600.67</strain>
    </source>
</reference>
<name>A0ABR4IF98_9EURO</name>
<protein>
    <recommendedName>
        <fullName evidence="4">CsbD-like domain-containing protein</fullName>
    </recommendedName>
</protein>
<feature type="region of interest" description="Disordered" evidence="1">
    <location>
        <begin position="114"/>
        <end position="156"/>
    </location>
</feature>
<evidence type="ECO:0000313" key="2">
    <source>
        <dbReference type="EMBL" id="KAL2826417.1"/>
    </source>
</evidence>
<gene>
    <name evidence="2" type="ORF">BDW59DRAFT_160941</name>
</gene>
<dbReference type="Proteomes" id="UP001610335">
    <property type="component" value="Unassembled WGS sequence"/>
</dbReference>
<sequence>MEKQPTDYKAPIPATEATGARIDAPSSDGLDQDRAYDSGFKYNIPEGAHNDKPPRYQPAETAGVGDDRQQPTPQKKGENIGDQVGSGVRSIFAGIHGAGEWLRGSINAAVDRTFGSEEGATRNDAISKAGQEEIRSGRFTQSTQTGPGVWDKRRPN</sequence>
<comment type="caution">
    <text evidence="2">The sequence shown here is derived from an EMBL/GenBank/DDBJ whole genome shotgun (WGS) entry which is preliminary data.</text>
</comment>
<proteinExistence type="predicted"/>
<organism evidence="2 3">
    <name type="scientific">Aspergillus cavernicola</name>
    <dbReference type="NCBI Taxonomy" id="176166"/>
    <lineage>
        <taxon>Eukaryota</taxon>
        <taxon>Fungi</taxon>
        <taxon>Dikarya</taxon>
        <taxon>Ascomycota</taxon>
        <taxon>Pezizomycotina</taxon>
        <taxon>Eurotiomycetes</taxon>
        <taxon>Eurotiomycetidae</taxon>
        <taxon>Eurotiales</taxon>
        <taxon>Aspergillaceae</taxon>
        <taxon>Aspergillus</taxon>
        <taxon>Aspergillus subgen. Nidulantes</taxon>
    </lineage>
</organism>
<evidence type="ECO:0008006" key="4">
    <source>
        <dbReference type="Google" id="ProtNLM"/>
    </source>
</evidence>
<feature type="compositionally biased region" description="Basic and acidic residues" evidence="1">
    <location>
        <begin position="65"/>
        <end position="79"/>
    </location>
</feature>
<dbReference type="EMBL" id="JBFXLS010000030">
    <property type="protein sequence ID" value="KAL2826417.1"/>
    <property type="molecule type" value="Genomic_DNA"/>
</dbReference>
<feature type="region of interest" description="Disordered" evidence="1">
    <location>
        <begin position="1"/>
        <end position="84"/>
    </location>
</feature>